<comment type="subunit">
    <text evidence="5">Binds ribosomal protein uS19.</text>
</comment>
<proteinExistence type="inferred from homology"/>
<dbReference type="EMBL" id="CP007033">
    <property type="protein sequence ID" value="AHF09570.1"/>
    <property type="molecule type" value="Genomic_DNA"/>
</dbReference>
<keyword evidence="1 5" id="KW-0963">Cytoplasm</keyword>
<dbReference type="InterPro" id="IPR036976">
    <property type="entry name" value="RimM_N_sf"/>
</dbReference>
<evidence type="ECO:0000256" key="5">
    <source>
        <dbReference type="HAMAP-Rule" id="MF_00014"/>
    </source>
</evidence>
<dbReference type="InterPro" id="IPR011033">
    <property type="entry name" value="PRC_barrel-like_sf"/>
</dbReference>
<dbReference type="InterPro" id="IPR009000">
    <property type="entry name" value="Transl_B-barrel_sf"/>
</dbReference>
<sequence length="169" mass="19369">MESVLIGEVLKPQGVKGEIKVYPITDNTERFRDLKEIYLSDGRTEKKFHVQGVRIDPKGIVFLTLEGIATREDAEKIRGFEVRLDRSEIPPLQDRWYYFELEGMQVYENDILLGTLIRVQETGSNDIYIVRGEKTEFCVPALKTVVKKVDVPAKRMDVILPPGLLDDES</sequence>
<evidence type="ECO:0000259" key="7">
    <source>
        <dbReference type="Pfam" id="PF24986"/>
    </source>
</evidence>
<dbReference type="PANTHER" id="PTHR33692:SF1">
    <property type="entry name" value="RIBOSOME MATURATION FACTOR RIMM"/>
    <property type="match status" value="1"/>
</dbReference>
<keyword evidence="3 5" id="KW-0698">rRNA processing</keyword>
<dbReference type="Pfam" id="PF24986">
    <property type="entry name" value="PRC_RimM"/>
    <property type="match status" value="1"/>
</dbReference>
<dbReference type="InterPro" id="IPR056792">
    <property type="entry name" value="PRC_RimM"/>
</dbReference>
<dbReference type="NCBIfam" id="TIGR02273">
    <property type="entry name" value="16S_RimM"/>
    <property type="match status" value="1"/>
</dbReference>
<reference evidence="8 9" key="1">
    <citation type="journal article" date="2013" name="Stand. Genomic Sci.">
        <title>Complete genome sequence of Dehalobacter restrictus PER-K23(T.).</title>
        <authorList>
            <person name="Kruse T."/>
            <person name="Maillard J."/>
            <person name="Goodwin L."/>
            <person name="Woyke T."/>
            <person name="Teshima H."/>
            <person name="Bruce D."/>
            <person name="Detter C."/>
            <person name="Tapia R."/>
            <person name="Han C."/>
            <person name="Huntemann M."/>
            <person name="Wei C.L."/>
            <person name="Han J."/>
            <person name="Chen A."/>
            <person name="Kyrpides N."/>
            <person name="Szeto E."/>
            <person name="Markowitz V."/>
            <person name="Ivanova N."/>
            <person name="Pagani I."/>
            <person name="Pati A."/>
            <person name="Pitluck S."/>
            <person name="Nolan M."/>
            <person name="Holliger C."/>
            <person name="Smidt H."/>
        </authorList>
    </citation>
    <scope>NUCLEOTIDE SEQUENCE [LARGE SCALE GENOMIC DNA]</scope>
    <source>
        <strain evidence="9">DSM 9455</strain>
    </source>
</reference>
<dbReference type="Gene3D" id="2.40.30.60">
    <property type="entry name" value="RimM"/>
    <property type="match status" value="1"/>
</dbReference>
<feature type="domain" description="RimM N-terminal" evidence="6">
    <location>
        <begin position="6"/>
        <end position="87"/>
    </location>
</feature>
<keyword evidence="9" id="KW-1185">Reference proteome</keyword>
<protein>
    <recommendedName>
        <fullName evidence="5">Ribosome maturation factor RimM</fullName>
    </recommendedName>
</protein>
<comment type="domain">
    <text evidence="5">The PRC barrel domain binds ribosomal protein uS19.</text>
</comment>
<gene>
    <name evidence="5" type="primary">rimM</name>
    <name evidence="8" type="ORF">DEHRE_05305</name>
</gene>
<dbReference type="InterPro" id="IPR011961">
    <property type="entry name" value="RimM"/>
</dbReference>
<evidence type="ECO:0000313" key="9">
    <source>
        <dbReference type="Proteomes" id="UP000018934"/>
    </source>
</evidence>
<evidence type="ECO:0000313" key="8">
    <source>
        <dbReference type="EMBL" id="AHF09570.1"/>
    </source>
</evidence>
<evidence type="ECO:0000256" key="3">
    <source>
        <dbReference type="ARBA" id="ARBA00022552"/>
    </source>
</evidence>
<evidence type="ECO:0000256" key="4">
    <source>
        <dbReference type="ARBA" id="ARBA00023186"/>
    </source>
</evidence>
<dbReference type="Proteomes" id="UP000018934">
    <property type="component" value="Chromosome"/>
</dbReference>
<comment type="subcellular location">
    <subcellularLocation>
        <location evidence="5">Cytoplasm</location>
    </subcellularLocation>
</comment>
<accession>A0ABN4BR67</accession>
<evidence type="ECO:0000256" key="2">
    <source>
        <dbReference type="ARBA" id="ARBA00022517"/>
    </source>
</evidence>
<dbReference type="SUPFAM" id="SSF50447">
    <property type="entry name" value="Translation proteins"/>
    <property type="match status" value="1"/>
</dbReference>
<feature type="domain" description="Ribosome maturation factor RimM PRC barrel" evidence="7">
    <location>
        <begin position="99"/>
        <end position="164"/>
    </location>
</feature>
<comment type="similarity">
    <text evidence="5">Belongs to the RimM family.</text>
</comment>
<keyword evidence="2 5" id="KW-0690">Ribosome biogenesis</keyword>
<dbReference type="RefSeq" id="WP_019225644.1">
    <property type="nucleotide sequence ID" value="NZ_CP007033.1"/>
</dbReference>
<dbReference type="Pfam" id="PF01782">
    <property type="entry name" value="RimM"/>
    <property type="match status" value="1"/>
</dbReference>
<dbReference type="HAMAP" id="MF_00014">
    <property type="entry name" value="Ribosome_mat_RimM"/>
    <property type="match status" value="1"/>
</dbReference>
<evidence type="ECO:0000256" key="1">
    <source>
        <dbReference type="ARBA" id="ARBA00022490"/>
    </source>
</evidence>
<comment type="function">
    <text evidence="5">An accessory protein needed during the final step in the assembly of 30S ribosomal subunit, possibly for assembly of the head region. Essential for efficient processing of 16S rRNA. May be needed both before and after RbfA during the maturation of 16S rRNA. It has affinity for free ribosomal 30S subunits but not for 70S ribosomes.</text>
</comment>
<dbReference type="PANTHER" id="PTHR33692">
    <property type="entry name" value="RIBOSOME MATURATION FACTOR RIMM"/>
    <property type="match status" value="1"/>
</dbReference>
<evidence type="ECO:0000259" key="6">
    <source>
        <dbReference type="Pfam" id="PF01782"/>
    </source>
</evidence>
<keyword evidence="4 5" id="KW-0143">Chaperone</keyword>
<dbReference type="InterPro" id="IPR002676">
    <property type="entry name" value="RimM_N"/>
</dbReference>
<dbReference type="Gene3D" id="2.30.30.240">
    <property type="entry name" value="PRC-barrel domain"/>
    <property type="match status" value="1"/>
</dbReference>
<name>A0ABN4BR67_DEHRP</name>
<organism evidence="8 9">
    <name type="scientific">Dehalobacter restrictus (strain DSM 9455 / PER-K23)</name>
    <dbReference type="NCBI Taxonomy" id="871738"/>
    <lineage>
        <taxon>Bacteria</taxon>
        <taxon>Bacillati</taxon>
        <taxon>Bacillota</taxon>
        <taxon>Clostridia</taxon>
        <taxon>Eubacteriales</taxon>
        <taxon>Desulfitobacteriaceae</taxon>
        <taxon>Dehalobacter</taxon>
    </lineage>
</organism>
<dbReference type="SUPFAM" id="SSF50346">
    <property type="entry name" value="PRC-barrel domain"/>
    <property type="match status" value="1"/>
</dbReference>